<organism evidence="1 2">
    <name type="scientific">Shewanella phage X14</name>
    <dbReference type="NCBI Taxonomy" id="2576871"/>
    <lineage>
        <taxon>Viruses</taxon>
        <taxon>Duplodnaviria</taxon>
        <taxon>Heunggongvirae</taxon>
        <taxon>Uroviricota</taxon>
        <taxon>Caudoviricetes</taxon>
        <taxon>Bocovirus</taxon>
        <taxon>Bocovirus X14</taxon>
    </lineage>
</organism>
<dbReference type="GeneID" id="77953344"/>
<proteinExistence type="predicted"/>
<name>A0A4V1F0Y4_9CAUD</name>
<reference evidence="1 2" key="1">
    <citation type="submission" date="2019-04" db="EMBL/GenBank/DDBJ databases">
        <title>Characterization and complete genome sequence analysis of a novel Podoviridae phage X14.</title>
        <authorList>
            <person name="Liu Y."/>
        </authorList>
    </citation>
    <scope>NUCLEOTIDE SEQUENCE [LARGE SCALE GENOMIC DNA]</scope>
</reference>
<dbReference type="RefSeq" id="YP_010676978.1">
    <property type="nucleotide sequence ID" value="NC_071016.1"/>
</dbReference>
<dbReference type="Pfam" id="PF04404">
    <property type="entry name" value="ERF"/>
    <property type="match status" value="1"/>
</dbReference>
<dbReference type="KEGG" id="vg:77953344"/>
<dbReference type="Proteomes" id="UP000300340">
    <property type="component" value="Segment"/>
</dbReference>
<evidence type="ECO:0000313" key="2">
    <source>
        <dbReference type="Proteomes" id="UP000300340"/>
    </source>
</evidence>
<evidence type="ECO:0000313" key="1">
    <source>
        <dbReference type="EMBL" id="QCQ65305.1"/>
    </source>
</evidence>
<dbReference type="EMBL" id="MK796797">
    <property type="protein sequence ID" value="QCQ65305.1"/>
    <property type="molecule type" value="Genomic_DNA"/>
</dbReference>
<sequence length="251" mass="28096">MSNGELVTSDQQSSLPVMAQPHMRLIEIAVNNGADITQLEKLMDLQERYEANQAKKEFNAAMSKFQAMLPVIEKLGIVDYTTSKGRTFYQYAKIEDIAKAIQPALKETGLSYRFTQSQDNGIITVRCIVTHQSGHSEYSELVSSPDISGGKDQLKSIASAISYLRRYTLTGILGIVVGGEDDDGDSVQYDNQDQQQVVNCYPDEEFNKNFPAWSKKITDGKHTVDSLHQFLTKKNIILSQDQYSKLQQVGK</sequence>
<protein>
    <submittedName>
        <fullName evidence="1">Essential recombination function protein</fullName>
    </submittedName>
</protein>
<keyword evidence="2" id="KW-1185">Reference proteome</keyword>
<dbReference type="InterPro" id="IPR007499">
    <property type="entry name" value="ERF_bacteria_virus"/>
</dbReference>
<accession>A0A4V1F0Y4</accession>